<reference evidence="1 2" key="1">
    <citation type="submission" date="2015-08" db="EMBL/GenBank/DDBJ databases">
        <title>Genome sequence of Streptococcus phocae subsp. phocae ATCC 51973T isolated from liver specimen obtained from seal.</title>
        <authorList>
            <person name="Avendano-Herrera R."/>
        </authorList>
    </citation>
    <scope>NUCLEOTIDE SEQUENCE [LARGE SCALE GENOMIC DNA]</scope>
    <source>
        <strain evidence="1 2">ATCC 51973</strain>
    </source>
</reference>
<organism evidence="1 2">
    <name type="scientific">Streptococcus phocae</name>
    <dbReference type="NCBI Taxonomy" id="119224"/>
    <lineage>
        <taxon>Bacteria</taxon>
        <taxon>Bacillati</taxon>
        <taxon>Bacillota</taxon>
        <taxon>Bacilli</taxon>
        <taxon>Lactobacillales</taxon>
        <taxon>Streptococcaceae</taxon>
        <taxon>Streptococcus</taxon>
    </lineage>
</organism>
<sequence length="67" mass="7749">MTRKQKQRVYAIYKGDKFIDVGTKREIADQLGITPNSVTFLASPSHKKRSPNDRFAIFIGYEEDLEE</sequence>
<dbReference type="AlphaFoldDB" id="A0A0P6SCS5"/>
<dbReference type="RefSeq" id="WP_054279252.1">
    <property type="nucleotide sequence ID" value="NZ_LHQM01000046.1"/>
</dbReference>
<dbReference type="PATRIC" id="fig|119224.3.peg.1347"/>
<evidence type="ECO:0000313" key="2">
    <source>
        <dbReference type="Proteomes" id="UP000049578"/>
    </source>
</evidence>
<accession>A0A0P6SCS5</accession>
<keyword evidence="2" id="KW-1185">Reference proteome</keyword>
<comment type="caution">
    <text evidence="1">The sequence shown here is derived from an EMBL/GenBank/DDBJ whole genome shotgun (WGS) entry which is preliminary data.</text>
</comment>
<evidence type="ECO:0000313" key="1">
    <source>
        <dbReference type="EMBL" id="KPJ21806.1"/>
    </source>
</evidence>
<dbReference type="EMBL" id="LHQM01000046">
    <property type="protein sequence ID" value="KPJ21806.1"/>
    <property type="molecule type" value="Genomic_DNA"/>
</dbReference>
<proteinExistence type="predicted"/>
<gene>
    <name evidence="1" type="ORF">AKK44_07960</name>
</gene>
<dbReference type="Proteomes" id="UP000049578">
    <property type="component" value="Unassembled WGS sequence"/>
</dbReference>
<name>A0A0P6SCS5_9STRE</name>
<dbReference type="STRING" id="119224.AKK44_07960"/>
<protein>
    <submittedName>
        <fullName evidence="1">Uncharacterized protein</fullName>
    </submittedName>
</protein>